<proteinExistence type="predicted"/>
<evidence type="ECO:0000313" key="2">
    <source>
        <dbReference type="Proteomes" id="UP000245762"/>
    </source>
</evidence>
<comment type="caution">
    <text evidence="1">The sequence shown here is derived from an EMBL/GenBank/DDBJ whole genome shotgun (WGS) entry which is preliminary data.</text>
</comment>
<dbReference type="AlphaFoldDB" id="A0A316L5G1"/>
<dbReference type="OrthoDB" id="980645at2"/>
<evidence type="ECO:0000313" key="1">
    <source>
        <dbReference type="EMBL" id="PWL40155.1"/>
    </source>
</evidence>
<dbReference type="EMBL" id="QGEG01000001">
    <property type="protein sequence ID" value="PWL40155.1"/>
    <property type="molecule type" value="Genomic_DNA"/>
</dbReference>
<organism evidence="1 2">
    <name type="scientific">Flagellimonas aquimarina</name>
    <dbReference type="NCBI Taxonomy" id="2201895"/>
    <lineage>
        <taxon>Bacteria</taxon>
        <taxon>Pseudomonadati</taxon>
        <taxon>Bacteroidota</taxon>
        <taxon>Flavobacteriia</taxon>
        <taxon>Flavobacteriales</taxon>
        <taxon>Flavobacteriaceae</taxon>
        <taxon>Flagellimonas</taxon>
    </lineage>
</organism>
<dbReference type="Proteomes" id="UP000245762">
    <property type="component" value="Unassembled WGS sequence"/>
</dbReference>
<protein>
    <submittedName>
        <fullName evidence="1">Uncharacterized protein</fullName>
    </submittedName>
</protein>
<keyword evidence="2" id="KW-1185">Reference proteome</keyword>
<accession>A0A316L5G1</accession>
<sequence length="110" mass="12854">MAMVRPIAPMLEYVIYEDYIAEFLCINKDKVELQCNGKCYLMQQLSEQNEEKKQGLPKIMLEEYPIGFVDLMFYNSKKPATVPDQNHFDYSNGYAFLYCAYSFHPPSILS</sequence>
<gene>
    <name evidence="1" type="ORF">DKG77_04850</name>
</gene>
<name>A0A316L5G1_9FLAO</name>
<reference evidence="1 2" key="1">
    <citation type="submission" date="2018-05" db="EMBL/GenBank/DDBJ databases">
        <title>Complete genome sequence of Flagellimonas aquimarina ECD12 isolated from seaweed Ecklonia cava.</title>
        <authorList>
            <person name="Choi S."/>
            <person name="Seong C."/>
        </authorList>
    </citation>
    <scope>NUCLEOTIDE SEQUENCE [LARGE SCALE GENOMIC DNA]</scope>
    <source>
        <strain evidence="1 2">ECD12</strain>
    </source>
</reference>